<dbReference type="OrthoDB" id="63267at2759"/>
<proteinExistence type="predicted"/>
<dbReference type="EMBL" id="KN578358">
    <property type="protein sequence ID" value="KHJ82603.1"/>
    <property type="molecule type" value="Genomic_DNA"/>
</dbReference>
<organism evidence="1 2">
    <name type="scientific">Oesophagostomum dentatum</name>
    <name type="common">Nodular worm</name>
    <dbReference type="NCBI Taxonomy" id="61180"/>
    <lineage>
        <taxon>Eukaryota</taxon>
        <taxon>Metazoa</taxon>
        <taxon>Ecdysozoa</taxon>
        <taxon>Nematoda</taxon>
        <taxon>Chromadorea</taxon>
        <taxon>Rhabditida</taxon>
        <taxon>Rhabditina</taxon>
        <taxon>Rhabditomorpha</taxon>
        <taxon>Strongyloidea</taxon>
        <taxon>Strongylidae</taxon>
        <taxon>Oesophagostomum</taxon>
    </lineage>
</organism>
<name>A0A0B1SBD4_OESDE</name>
<keyword evidence="2" id="KW-1185">Reference proteome</keyword>
<dbReference type="AlphaFoldDB" id="A0A0B1SBD4"/>
<protein>
    <submittedName>
        <fullName evidence="1">Uncharacterized protein</fullName>
    </submittedName>
</protein>
<accession>A0A0B1SBD4</accession>
<gene>
    <name evidence="1" type="ORF">OESDEN_17703</name>
</gene>
<reference evidence="1 2" key="1">
    <citation type="submission" date="2014-03" db="EMBL/GenBank/DDBJ databases">
        <title>Draft genome of the hookworm Oesophagostomum dentatum.</title>
        <authorList>
            <person name="Mitreva M."/>
        </authorList>
    </citation>
    <scope>NUCLEOTIDE SEQUENCE [LARGE SCALE GENOMIC DNA]</scope>
    <source>
        <strain evidence="1 2">OD-Hann</strain>
    </source>
</reference>
<evidence type="ECO:0000313" key="2">
    <source>
        <dbReference type="Proteomes" id="UP000053660"/>
    </source>
</evidence>
<evidence type="ECO:0000313" key="1">
    <source>
        <dbReference type="EMBL" id="KHJ82603.1"/>
    </source>
</evidence>
<dbReference type="Proteomes" id="UP000053660">
    <property type="component" value="Unassembled WGS sequence"/>
</dbReference>
<sequence length="67" mass="7645">MANYDSANKCYFEIPARAETTIDYDVYDPLRDIVSKCKSDSITHIWINTKPVGRILAQTRHLKQAGT</sequence>